<evidence type="ECO:0000313" key="9">
    <source>
        <dbReference type="Proteomes" id="UP001363010"/>
    </source>
</evidence>
<name>A0ABU8WC21_9BURK</name>
<sequence length="336" mass="34680">MTTLSLTTLSAGSRTLFPGVLACVVVAVASTFLSQHYGAPVMLFALILGMAMNFLSGDGPCKPGIEFTARQVLRWGVALLGLRITIGQVAELGWHPVLLVVVSMVLTIGLSMVVAKLLGFNTLFGLLSGGATAICGASAALALAAALPAHPQKERATLFTVVGVSVLSTTAMIVYPMIARALGLSEHGAGIFLGATIHDVAQVVGAGYGMSKDIGDIATVVKLMRVAMLLPVILFAVMCTRALGKGTSGPRPPLLPGFAIGFAVLVALNSTGWLPEVVTTAGSDFSRWALVSAIAAIGMKTQVRELAAVGLKPVLFMIGETVFLAVLALVLLRWAS</sequence>
<keyword evidence="9" id="KW-1185">Reference proteome</keyword>
<gene>
    <name evidence="8" type="ORF">WKW80_36840</name>
</gene>
<feature type="transmembrane region" description="Helical" evidence="7">
    <location>
        <begin position="122"/>
        <end position="146"/>
    </location>
</feature>
<dbReference type="Pfam" id="PF03601">
    <property type="entry name" value="Cons_hypoth698"/>
    <property type="match status" value="1"/>
</dbReference>
<feature type="transmembrane region" description="Helical" evidence="7">
    <location>
        <begin position="315"/>
        <end position="335"/>
    </location>
</feature>
<evidence type="ECO:0000256" key="6">
    <source>
        <dbReference type="ARBA" id="ARBA00023136"/>
    </source>
</evidence>
<comment type="caution">
    <text evidence="8">The sequence shown here is derived from an EMBL/GenBank/DDBJ whole genome shotgun (WGS) entry which is preliminary data.</text>
</comment>
<keyword evidence="6 7" id="KW-0472">Membrane</keyword>
<evidence type="ECO:0000256" key="5">
    <source>
        <dbReference type="ARBA" id="ARBA00022989"/>
    </source>
</evidence>
<feature type="transmembrane region" description="Helical" evidence="7">
    <location>
        <begin position="37"/>
        <end position="55"/>
    </location>
</feature>
<protein>
    <submittedName>
        <fullName evidence="8">Sulfate exporter family transporter</fullName>
    </submittedName>
</protein>
<dbReference type="Proteomes" id="UP001363010">
    <property type="component" value="Unassembled WGS sequence"/>
</dbReference>
<accession>A0ABU8WC21</accession>
<comment type="similarity">
    <text evidence="2">Belongs to the UPF0324 family.</text>
</comment>
<keyword evidence="4 7" id="KW-0812">Transmembrane</keyword>
<evidence type="ECO:0000313" key="8">
    <source>
        <dbReference type="EMBL" id="MEJ8827483.1"/>
    </source>
</evidence>
<organism evidence="8 9">
    <name type="scientific">Variovorax humicola</name>
    <dbReference type="NCBI Taxonomy" id="1769758"/>
    <lineage>
        <taxon>Bacteria</taxon>
        <taxon>Pseudomonadati</taxon>
        <taxon>Pseudomonadota</taxon>
        <taxon>Betaproteobacteria</taxon>
        <taxon>Burkholderiales</taxon>
        <taxon>Comamonadaceae</taxon>
        <taxon>Variovorax</taxon>
    </lineage>
</organism>
<feature type="transmembrane region" description="Helical" evidence="7">
    <location>
        <begin position="92"/>
        <end position="115"/>
    </location>
</feature>
<feature type="transmembrane region" description="Helical" evidence="7">
    <location>
        <begin position="223"/>
        <end position="243"/>
    </location>
</feature>
<comment type="subcellular location">
    <subcellularLocation>
        <location evidence="1">Cell membrane</location>
        <topology evidence="1">Multi-pass membrane protein</topology>
    </subcellularLocation>
</comment>
<evidence type="ECO:0000256" key="2">
    <source>
        <dbReference type="ARBA" id="ARBA00007977"/>
    </source>
</evidence>
<dbReference type="RefSeq" id="WP_340368502.1">
    <property type="nucleotide sequence ID" value="NZ_JBBKZV010000076.1"/>
</dbReference>
<evidence type="ECO:0000256" key="1">
    <source>
        <dbReference type="ARBA" id="ARBA00004651"/>
    </source>
</evidence>
<proteinExistence type="inferred from homology"/>
<dbReference type="InterPro" id="IPR018383">
    <property type="entry name" value="UPF0324_pro"/>
</dbReference>
<dbReference type="PANTHER" id="PTHR30106:SF2">
    <property type="entry name" value="UPF0324 INNER MEMBRANE PROTEIN YEIH"/>
    <property type="match status" value="1"/>
</dbReference>
<feature type="transmembrane region" description="Helical" evidence="7">
    <location>
        <begin position="255"/>
        <end position="273"/>
    </location>
</feature>
<keyword evidence="5 7" id="KW-1133">Transmembrane helix</keyword>
<dbReference type="PANTHER" id="PTHR30106">
    <property type="entry name" value="INNER MEMBRANE PROTEIN YEIH-RELATED"/>
    <property type="match status" value="1"/>
</dbReference>
<feature type="transmembrane region" description="Helical" evidence="7">
    <location>
        <begin position="158"/>
        <end position="178"/>
    </location>
</feature>
<dbReference type="EMBL" id="JBBKZV010000076">
    <property type="protein sequence ID" value="MEJ8827483.1"/>
    <property type="molecule type" value="Genomic_DNA"/>
</dbReference>
<evidence type="ECO:0000256" key="4">
    <source>
        <dbReference type="ARBA" id="ARBA00022692"/>
    </source>
</evidence>
<reference evidence="8 9" key="1">
    <citation type="submission" date="2024-03" db="EMBL/GenBank/DDBJ databases">
        <title>Novel species of the genus Variovorax.</title>
        <authorList>
            <person name="Liu Q."/>
            <person name="Xin Y.-H."/>
        </authorList>
    </citation>
    <scope>NUCLEOTIDE SEQUENCE [LARGE SCALE GENOMIC DNA]</scope>
    <source>
        <strain evidence="8 9">KACC 18501</strain>
    </source>
</reference>
<evidence type="ECO:0000256" key="7">
    <source>
        <dbReference type="SAM" id="Phobius"/>
    </source>
</evidence>
<keyword evidence="3" id="KW-1003">Cell membrane</keyword>
<evidence type="ECO:0000256" key="3">
    <source>
        <dbReference type="ARBA" id="ARBA00022475"/>
    </source>
</evidence>